<dbReference type="PANTHER" id="PTHR10210">
    <property type="entry name" value="RIBOSE-PHOSPHATE DIPHOSPHOKINASE FAMILY MEMBER"/>
    <property type="match status" value="1"/>
</dbReference>
<dbReference type="NCBIfam" id="TIGR01251">
    <property type="entry name" value="ribP_PPkin"/>
    <property type="match status" value="1"/>
</dbReference>
<dbReference type="SMART" id="SM01400">
    <property type="entry name" value="Pribosyltran_N"/>
    <property type="match status" value="1"/>
</dbReference>
<evidence type="ECO:0000259" key="13">
    <source>
        <dbReference type="Pfam" id="PF13793"/>
    </source>
</evidence>
<evidence type="ECO:0000256" key="11">
    <source>
        <dbReference type="ARBA" id="ARBA00022842"/>
    </source>
</evidence>
<dbReference type="NCBIfam" id="NF002320">
    <property type="entry name" value="PRK01259.1"/>
    <property type="match status" value="1"/>
</dbReference>
<keyword evidence="6" id="KW-0479">Metal-binding</keyword>
<organism evidence="14 15">
    <name type="scientific">Tieghemostelium lacteum</name>
    <name type="common">Slime mold</name>
    <name type="synonym">Dictyostelium lacteum</name>
    <dbReference type="NCBI Taxonomy" id="361077"/>
    <lineage>
        <taxon>Eukaryota</taxon>
        <taxon>Amoebozoa</taxon>
        <taxon>Evosea</taxon>
        <taxon>Eumycetozoa</taxon>
        <taxon>Dictyostelia</taxon>
        <taxon>Dictyosteliales</taxon>
        <taxon>Raperosteliaceae</taxon>
        <taxon>Tieghemostelium</taxon>
    </lineage>
</organism>
<gene>
    <name evidence="14" type="ORF">DLAC_04428</name>
</gene>
<dbReference type="GO" id="GO:0004749">
    <property type="term" value="F:ribose phosphate diphosphokinase activity"/>
    <property type="evidence" value="ECO:0007669"/>
    <property type="project" value="UniProtKB-EC"/>
</dbReference>
<comment type="similarity">
    <text evidence="3">Belongs to the ribose-phosphate pyrophosphokinase family.</text>
</comment>
<protein>
    <recommendedName>
        <fullName evidence="4">ribose-phosphate diphosphokinase</fullName>
        <ecNumber evidence="4">2.7.6.1</ecNumber>
    </recommendedName>
</protein>
<dbReference type="InterPro" id="IPR037515">
    <property type="entry name" value="Rib-P_diPkinase_bac"/>
</dbReference>
<evidence type="ECO:0000256" key="6">
    <source>
        <dbReference type="ARBA" id="ARBA00022723"/>
    </source>
</evidence>
<dbReference type="GO" id="GO:0005524">
    <property type="term" value="F:ATP binding"/>
    <property type="evidence" value="ECO:0007669"/>
    <property type="project" value="UniProtKB-KW"/>
</dbReference>
<evidence type="ECO:0000256" key="10">
    <source>
        <dbReference type="ARBA" id="ARBA00022840"/>
    </source>
</evidence>
<dbReference type="PROSITE" id="PS00114">
    <property type="entry name" value="PRPP_SYNTHASE"/>
    <property type="match status" value="1"/>
</dbReference>
<dbReference type="GO" id="GO:0002189">
    <property type="term" value="C:ribose phosphate diphosphokinase complex"/>
    <property type="evidence" value="ECO:0007669"/>
    <property type="project" value="TreeGrafter"/>
</dbReference>
<evidence type="ECO:0000256" key="7">
    <source>
        <dbReference type="ARBA" id="ARBA00022727"/>
    </source>
</evidence>
<dbReference type="InterPro" id="IPR000842">
    <property type="entry name" value="PRib_PP_synth_CS"/>
</dbReference>
<sequence>MGDRIKILAGNSHRDLANEIAQDLNLQLGKAQVGKFSNGETSVMISESIRDMDVYIIQSTCNPNVNDNLMELLIMADAVRRASAYRITAVIPCFGYARQDKKDKSRAPITGKLVANLIECAGIDRVITMDLHASQIQGFFNIPVDNLYAEPQIIKYIRKCIPGEKVIVSPDAGGVKRAKSISDKMDSDLAIIHKERKKANEVSSMILVGDVKDKVALIVDDMADTCGTLASASDLLFAKGATKVYALVTHGVLSGDAIKKLNESSLTELIITNTIPHADKAASCPKIKTINIAHTLAEAIRRTHHGESISSLFADNSSK</sequence>
<evidence type="ECO:0000313" key="14">
    <source>
        <dbReference type="EMBL" id="KYQ94142.1"/>
    </source>
</evidence>
<dbReference type="GO" id="GO:0006015">
    <property type="term" value="P:5-phosphoribose 1-diphosphate biosynthetic process"/>
    <property type="evidence" value="ECO:0007669"/>
    <property type="project" value="TreeGrafter"/>
</dbReference>
<feature type="domain" description="Ribose-phosphate pyrophosphokinase N-terminal" evidence="13">
    <location>
        <begin position="5"/>
        <end position="122"/>
    </location>
</feature>
<keyword evidence="8" id="KW-0547">Nucleotide-binding</keyword>
<dbReference type="Pfam" id="PF13793">
    <property type="entry name" value="Pribosyltran_N"/>
    <property type="match status" value="1"/>
</dbReference>
<dbReference type="Proteomes" id="UP000076078">
    <property type="component" value="Unassembled WGS sequence"/>
</dbReference>
<comment type="pathway">
    <text evidence="2">Metabolic intermediate biosynthesis; 5-phospho-alpha-D-ribose 1-diphosphate biosynthesis; 5-phospho-alpha-D-ribose 1-diphosphate from D-ribose 5-phosphate (route I): step 1/1.</text>
</comment>
<evidence type="ECO:0000256" key="1">
    <source>
        <dbReference type="ARBA" id="ARBA00001946"/>
    </source>
</evidence>
<comment type="caution">
    <text evidence="14">The sequence shown here is derived from an EMBL/GenBank/DDBJ whole genome shotgun (WGS) entry which is preliminary data.</text>
</comment>
<evidence type="ECO:0000256" key="2">
    <source>
        <dbReference type="ARBA" id="ARBA00004996"/>
    </source>
</evidence>
<comment type="catalytic activity">
    <reaction evidence="12">
        <text>D-ribose 5-phosphate + ATP = 5-phospho-alpha-D-ribose 1-diphosphate + AMP + H(+)</text>
        <dbReference type="Rhea" id="RHEA:15609"/>
        <dbReference type="ChEBI" id="CHEBI:15378"/>
        <dbReference type="ChEBI" id="CHEBI:30616"/>
        <dbReference type="ChEBI" id="CHEBI:58017"/>
        <dbReference type="ChEBI" id="CHEBI:78346"/>
        <dbReference type="ChEBI" id="CHEBI:456215"/>
        <dbReference type="EC" id="2.7.6.1"/>
    </reaction>
</comment>
<dbReference type="InterPro" id="IPR000836">
    <property type="entry name" value="PRTase_dom"/>
</dbReference>
<dbReference type="OrthoDB" id="413572at2759"/>
<comment type="cofactor">
    <cofactor evidence="1">
        <name>Mg(2+)</name>
        <dbReference type="ChEBI" id="CHEBI:18420"/>
    </cofactor>
</comment>
<dbReference type="GO" id="GO:0009156">
    <property type="term" value="P:ribonucleoside monophosphate biosynthetic process"/>
    <property type="evidence" value="ECO:0007669"/>
    <property type="project" value="InterPro"/>
</dbReference>
<dbReference type="Gene3D" id="3.40.50.2020">
    <property type="match status" value="2"/>
</dbReference>
<dbReference type="AlphaFoldDB" id="A0A151ZJH1"/>
<accession>A0A151ZJH1</accession>
<dbReference type="Pfam" id="PF14572">
    <property type="entry name" value="Pribosyl_synth"/>
    <property type="match status" value="1"/>
</dbReference>
<evidence type="ECO:0000256" key="5">
    <source>
        <dbReference type="ARBA" id="ARBA00022679"/>
    </source>
</evidence>
<proteinExistence type="inferred from homology"/>
<keyword evidence="7" id="KW-0545">Nucleotide biosynthesis</keyword>
<dbReference type="OMA" id="YFGWARQ"/>
<dbReference type="STRING" id="361077.A0A151ZJH1"/>
<dbReference type="PANTHER" id="PTHR10210:SF115">
    <property type="entry name" value="RIBOSE-PHOSPHATE PYROPHOSPHOKINASE A"/>
    <property type="match status" value="1"/>
</dbReference>
<keyword evidence="10" id="KW-0067">ATP-binding</keyword>
<dbReference type="GO" id="GO:0016301">
    <property type="term" value="F:kinase activity"/>
    <property type="evidence" value="ECO:0007669"/>
    <property type="project" value="UniProtKB-KW"/>
</dbReference>
<evidence type="ECO:0000256" key="8">
    <source>
        <dbReference type="ARBA" id="ARBA00022741"/>
    </source>
</evidence>
<dbReference type="SUPFAM" id="SSF53271">
    <property type="entry name" value="PRTase-like"/>
    <property type="match status" value="1"/>
</dbReference>
<dbReference type="InterPro" id="IPR005946">
    <property type="entry name" value="Rib-P_diPkinase"/>
</dbReference>
<dbReference type="CDD" id="cd06223">
    <property type="entry name" value="PRTases_typeI"/>
    <property type="match status" value="1"/>
</dbReference>
<dbReference type="InterPro" id="IPR029057">
    <property type="entry name" value="PRTase-like"/>
</dbReference>
<dbReference type="InParanoid" id="A0A151ZJH1"/>
<dbReference type="InterPro" id="IPR029099">
    <property type="entry name" value="Pribosyltran_N"/>
</dbReference>
<keyword evidence="9" id="KW-0418">Kinase</keyword>
<dbReference type="GO" id="GO:0005737">
    <property type="term" value="C:cytoplasm"/>
    <property type="evidence" value="ECO:0007669"/>
    <property type="project" value="TreeGrafter"/>
</dbReference>
<keyword evidence="11" id="KW-0460">Magnesium</keyword>
<dbReference type="FunCoup" id="A0A151ZJH1">
    <property type="interactions" value="337"/>
</dbReference>
<evidence type="ECO:0000256" key="4">
    <source>
        <dbReference type="ARBA" id="ARBA00013247"/>
    </source>
</evidence>
<keyword evidence="5" id="KW-0808">Transferase</keyword>
<dbReference type="EC" id="2.7.6.1" evidence="4"/>
<evidence type="ECO:0000313" key="15">
    <source>
        <dbReference type="Proteomes" id="UP000076078"/>
    </source>
</evidence>
<dbReference type="GO" id="GO:0006164">
    <property type="term" value="P:purine nucleotide biosynthetic process"/>
    <property type="evidence" value="ECO:0007669"/>
    <property type="project" value="TreeGrafter"/>
</dbReference>
<evidence type="ECO:0000256" key="12">
    <source>
        <dbReference type="ARBA" id="ARBA00049535"/>
    </source>
</evidence>
<dbReference type="HAMAP" id="MF_00583_B">
    <property type="entry name" value="RibP_PPkinase_B"/>
    <property type="match status" value="1"/>
</dbReference>
<reference evidence="14 15" key="1">
    <citation type="submission" date="2015-12" db="EMBL/GenBank/DDBJ databases">
        <title>Dictyostelia acquired genes for synthesis and detection of signals that induce cell-type specialization by lateral gene transfer from prokaryotes.</title>
        <authorList>
            <person name="Gloeckner G."/>
            <person name="Schaap P."/>
        </authorList>
    </citation>
    <scope>NUCLEOTIDE SEQUENCE [LARGE SCALE GENOMIC DNA]</scope>
    <source>
        <strain evidence="14 15">TK</strain>
    </source>
</reference>
<dbReference type="FunFam" id="3.40.50.2020:FF:000001">
    <property type="entry name" value="Ribose-phosphate pyrophosphokinase"/>
    <property type="match status" value="1"/>
</dbReference>
<dbReference type="GO" id="GO:0000287">
    <property type="term" value="F:magnesium ion binding"/>
    <property type="evidence" value="ECO:0007669"/>
    <property type="project" value="InterPro"/>
</dbReference>
<dbReference type="EMBL" id="LODT01000022">
    <property type="protein sequence ID" value="KYQ94142.1"/>
    <property type="molecule type" value="Genomic_DNA"/>
</dbReference>
<evidence type="ECO:0000256" key="3">
    <source>
        <dbReference type="ARBA" id="ARBA00006478"/>
    </source>
</evidence>
<name>A0A151ZJH1_TIELA</name>
<evidence type="ECO:0000256" key="9">
    <source>
        <dbReference type="ARBA" id="ARBA00022777"/>
    </source>
</evidence>
<keyword evidence="15" id="KW-1185">Reference proteome</keyword>